<evidence type="ECO:0000259" key="8">
    <source>
        <dbReference type="SMART" id="SM00893"/>
    </source>
</evidence>
<comment type="function">
    <text evidence="7">The electron transfer flavoprotein serves as a specific electron acceptor for other dehydrogenases. It transfers the electrons to the main respiratory chain via ETF-ubiquinone oxidoreductase (ETF dehydrogenase).</text>
</comment>
<comment type="subunit">
    <text evidence="3">Heterodimer of an alpha and a beta subunit.</text>
</comment>
<dbReference type="EMBL" id="JAVDVQ010000010">
    <property type="protein sequence ID" value="MDR7083339.1"/>
    <property type="molecule type" value="Genomic_DNA"/>
</dbReference>
<dbReference type="InterPro" id="IPR012255">
    <property type="entry name" value="ETF_b"/>
</dbReference>
<proteinExistence type="inferred from homology"/>
<name>A0ABU1UDQ9_9MICC</name>
<keyword evidence="6" id="KW-0249">Electron transport</keyword>
<dbReference type="SMART" id="SM00893">
    <property type="entry name" value="ETF"/>
    <property type="match status" value="1"/>
</dbReference>
<dbReference type="InterPro" id="IPR014729">
    <property type="entry name" value="Rossmann-like_a/b/a_fold"/>
</dbReference>
<dbReference type="Pfam" id="PF01012">
    <property type="entry name" value="ETF"/>
    <property type="match status" value="1"/>
</dbReference>
<evidence type="ECO:0000313" key="10">
    <source>
        <dbReference type="Proteomes" id="UP001252243"/>
    </source>
</evidence>
<dbReference type="PANTHER" id="PTHR21294">
    <property type="entry name" value="ELECTRON TRANSFER FLAVOPROTEIN BETA-SUBUNIT"/>
    <property type="match status" value="1"/>
</dbReference>
<dbReference type="InterPro" id="IPR033948">
    <property type="entry name" value="ETF_beta_N"/>
</dbReference>
<evidence type="ECO:0000256" key="5">
    <source>
        <dbReference type="ARBA" id="ARBA00022448"/>
    </source>
</evidence>
<feature type="domain" description="Electron transfer flavoprotein alpha/beta-subunit N-terminal" evidence="8">
    <location>
        <begin position="48"/>
        <end position="238"/>
    </location>
</feature>
<organism evidence="9 10">
    <name type="scientific">Arthrobacter ginsengisoli</name>
    <dbReference type="NCBI Taxonomy" id="1356565"/>
    <lineage>
        <taxon>Bacteria</taxon>
        <taxon>Bacillati</taxon>
        <taxon>Actinomycetota</taxon>
        <taxon>Actinomycetes</taxon>
        <taxon>Micrococcales</taxon>
        <taxon>Micrococcaceae</taxon>
        <taxon>Arthrobacter</taxon>
    </lineage>
</organism>
<keyword evidence="10" id="KW-1185">Reference proteome</keyword>
<protein>
    <recommendedName>
        <fullName evidence="4">Electron transfer flavoprotein subunit beta</fullName>
    </recommendedName>
</protein>
<gene>
    <name evidence="9" type="ORF">J2X01_002633</name>
</gene>
<evidence type="ECO:0000256" key="1">
    <source>
        <dbReference type="ARBA" id="ARBA00001974"/>
    </source>
</evidence>
<dbReference type="Gene3D" id="3.40.50.620">
    <property type="entry name" value="HUPs"/>
    <property type="match status" value="1"/>
</dbReference>
<reference evidence="9 10" key="1">
    <citation type="submission" date="2023-07" db="EMBL/GenBank/DDBJ databases">
        <title>Sorghum-associated microbial communities from plants grown in Nebraska, USA.</title>
        <authorList>
            <person name="Schachtman D."/>
        </authorList>
    </citation>
    <scope>NUCLEOTIDE SEQUENCE [LARGE SCALE GENOMIC DNA]</scope>
    <source>
        <strain evidence="9 10">BE167</strain>
    </source>
</reference>
<comment type="caution">
    <text evidence="9">The sequence shown here is derived from an EMBL/GenBank/DDBJ whole genome shotgun (WGS) entry which is preliminary data.</text>
</comment>
<evidence type="ECO:0000256" key="4">
    <source>
        <dbReference type="ARBA" id="ARBA00016797"/>
    </source>
</evidence>
<keyword evidence="5" id="KW-0813">Transport</keyword>
<dbReference type="CDD" id="cd01714">
    <property type="entry name" value="ETF_beta"/>
    <property type="match status" value="1"/>
</dbReference>
<dbReference type="InterPro" id="IPR014730">
    <property type="entry name" value="ETF_a/b_N"/>
</dbReference>
<evidence type="ECO:0000256" key="7">
    <source>
        <dbReference type="ARBA" id="ARBA00025649"/>
    </source>
</evidence>
<dbReference type="Proteomes" id="UP001252243">
    <property type="component" value="Unassembled WGS sequence"/>
</dbReference>
<evidence type="ECO:0000256" key="3">
    <source>
        <dbReference type="ARBA" id="ARBA00011355"/>
    </source>
</evidence>
<dbReference type="PANTHER" id="PTHR21294:SF8">
    <property type="entry name" value="ELECTRON TRANSFER FLAVOPROTEIN SUBUNIT BETA"/>
    <property type="match status" value="1"/>
</dbReference>
<dbReference type="SUPFAM" id="SSF52402">
    <property type="entry name" value="Adenine nucleotide alpha hydrolases-like"/>
    <property type="match status" value="1"/>
</dbReference>
<sequence>MKLPNWFGAESSGENCVATVEKEKLMKIIVLVKEVPDTYGDRKLNLETGLADRDASDRVLDEVGERALEAALQFKDKTPGTEVTVICAGPESVPKSLRKALAMGADAAVHVCDGALAGADLGLTAELLAAAAKKAGFDLILTGNLSTDGAGGVIPAMVAEWLNAPHATFLSAWTLTTDRVVGSRATDGGVVALEAPLPAVVSITEAFPDPRMPSFKGLMAAKKKPLQTWTLSDLDVNAEPVVPRSIMTAIAEKPSRAAGIRVVDDGKAGTQLAQFLLENRLV</sequence>
<evidence type="ECO:0000256" key="2">
    <source>
        <dbReference type="ARBA" id="ARBA00007557"/>
    </source>
</evidence>
<comment type="similarity">
    <text evidence="2">Belongs to the ETF beta-subunit/FixA family.</text>
</comment>
<accession>A0ABU1UDQ9</accession>
<comment type="cofactor">
    <cofactor evidence="1">
        <name>FAD</name>
        <dbReference type="ChEBI" id="CHEBI:57692"/>
    </cofactor>
</comment>
<evidence type="ECO:0000256" key="6">
    <source>
        <dbReference type="ARBA" id="ARBA00022982"/>
    </source>
</evidence>
<dbReference type="PIRSF" id="PIRSF000090">
    <property type="entry name" value="Beta-ETF"/>
    <property type="match status" value="1"/>
</dbReference>
<evidence type="ECO:0000313" key="9">
    <source>
        <dbReference type="EMBL" id="MDR7083339.1"/>
    </source>
</evidence>